<comment type="caution">
    <text evidence="3">The sequence shown here is derived from an EMBL/GenBank/DDBJ whole genome shotgun (WGS) entry which is preliminary data.</text>
</comment>
<proteinExistence type="predicted"/>
<dbReference type="GO" id="GO:0048364">
    <property type="term" value="P:root development"/>
    <property type="evidence" value="ECO:0007669"/>
    <property type="project" value="TreeGrafter"/>
</dbReference>
<keyword evidence="4" id="KW-1185">Reference proteome</keyword>
<dbReference type="InterPro" id="IPR024975">
    <property type="entry name" value="NOV_C"/>
</dbReference>
<evidence type="ECO:0000256" key="1">
    <source>
        <dbReference type="SAM" id="MobiDB-lite"/>
    </source>
</evidence>
<feature type="region of interest" description="Disordered" evidence="1">
    <location>
        <begin position="1068"/>
        <end position="1091"/>
    </location>
</feature>
<evidence type="ECO:0000313" key="4">
    <source>
        <dbReference type="Proteomes" id="UP001210211"/>
    </source>
</evidence>
<gene>
    <name evidence="3" type="ORF">LUZ61_015270</name>
</gene>
<dbReference type="PANTHER" id="PTHR32387">
    <property type="entry name" value="WU:FJ29H11"/>
    <property type="match status" value="1"/>
</dbReference>
<dbReference type="AlphaFoldDB" id="A0AAD5Z3J8"/>
<dbReference type="PANTHER" id="PTHR32387:SF0">
    <property type="entry name" value="PROTEIN NO VEIN"/>
    <property type="match status" value="1"/>
</dbReference>
<dbReference type="EMBL" id="JAMRDG010000002">
    <property type="protein sequence ID" value="KAJ3686106.1"/>
    <property type="molecule type" value="Genomic_DNA"/>
</dbReference>
<sequence>MRKVAGVDGMVLISHGTEEMNWLVVSRELNASELRPEVKTTRISLAFRLDKSCNGEYEAHLDQQPTFAYLPLRKYGMRFILQADFSLPSSREEVDHDSAWNQWLLSKFPDLFVTALKSFCQLSFYKDKHVRAISAFMGFVPLVGEVHGFFSSLPHMILSRLRVSDCLLLEGSDHEWIQPCRALRGWNNNARSFISDGLLQKHVSLSYLNKDIVLSDSLAKELAVQEYSPNLLVQILESLCGESDNIGVLSVEWLSLWLNSFNMALATQSHEKEVDLLTRLRKVPFVPLSDSSYCSMTDGPVWFPCNLSALQLGDLSVIKQFQYLYSNLRTVSPAIFSYCSDEYGGAKRRVENVISILHKLGVKQLSAHEVIKKHILEYNFGEGATETKMELFVEFVSFVFEHFQSHCSECCIEKADIIEKLRKEPIILTTSGFKSPVAETIHFSKEFGNCILVESLICGTGLTWHEVDTTYLNHTKYAVAKWREFFKDLGVSDFVQLLEIQKQVTNVDLPVRDWVSPEMDVFVSEISRTGNLEKSKYLLQVLDELWDDYFIQKVDEGSRPMFFLSTFVKNLRDFKWVASSWDNELHFPTELFYKHEPVFSVVGANAPYAIPKITSKALLKHLGFKVEVKLDDILSVIKSWTNSTSHKASISQMSKLYLLAWDEITLSREKLSHFKSSLCIFLPFIHPPDQAEVVSGVFLSPAEAYWDDPAGCLDLIREMSQEGFPTSTVSSLYPDLYDFFVNACGVLESPSPNKYFQILLQVARVKSPKEAGHVVLRVLLRWADDLSSGKMKSEQLVELINHLVKEESTVLPTIQDRWVSLHSDFGLVCWTNRKELIEQFAVAHNVYFLHFGELTDAEREALSGKLANFFQEIGVISLEEVLSRKAIFYDVVDNSEKACMVNWVLPYAQRYIYSKHPSIYLQLQQVENEKLSQLNVVAVQRLFYKNTLKENTISSASRLECTCLLEGSMLYITTDADTHSIILELSRLFFQGASNLELANFLHTLILMSEVGSTEQQLELYIKHNQRLLDVPAGERTWSLKSFTESTEEDTPIPVQIHTPFQQTRTIKRKNKSSMWPPPSSEVASSSQMSADDCPKMEKISVPKDIFEGEIQTMELKDIPVSIQKDELSLQNQDELKSYHTGRRGELVAYKYFTEIFGTACVKWVNEEFESGLPYDITVEREDGDTEFIEVKATQSDNKDWFIISPAEWNFAGEKGDLFSIAWVFLFDSRKPKVSVLKNPLKLCKKHVLKLVLSL</sequence>
<dbReference type="InterPro" id="IPR052957">
    <property type="entry name" value="Auxin_embryo_med"/>
</dbReference>
<dbReference type="GO" id="GO:0009793">
    <property type="term" value="P:embryo development ending in seed dormancy"/>
    <property type="evidence" value="ECO:0007669"/>
    <property type="project" value="TreeGrafter"/>
</dbReference>
<dbReference type="GO" id="GO:0005634">
    <property type="term" value="C:nucleus"/>
    <property type="evidence" value="ECO:0007669"/>
    <property type="project" value="TreeGrafter"/>
</dbReference>
<name>A0AAD5Z3J8_9POAL</name>
<evidence type="ECO:0000259" key="2">
    <source>
        <dbReference type="Pfam" id="PF13020"/>
    </source>
</evidence>
<dbReference type="GO" id="GO:0010305">
    <property type="term" value="P:leaf vascular tissue pattern formation"/>
    <property type="evidence" value="ECO:0007669"/>
    <property type="project" value="TreeGrafter"/>
</dbReference>
<feature type="domain" description="Protein NO VEIN C-terminal" evidence="2">
    <location>
        <begin position="1145"/>
        <end position="1234"/>
    </location>
</feature>
<protein>
    <recommendedName>
        <fullName evidence="2">Protein NO VEIN C-terminal domain-containing protein</fullName>
    </recommendedName>
</protein>
<organism evidence="3 4">
    <name type="scientific">Rhynchospora tenuis</name>
    <dbReference type="NCBI Taxonomy" id="198213"/>
    <lineage>
        <taxon>Eukaryota</taxon>
        <taxon>Viridiplantae</taxon>
        <taxon>Streptophyta</taxon>
        <taxon>Embryophyta</taxon>
        <taxon>Tracheophyta</taxon>
        <taxon>Spermatophyta</taxon>
        <taxon>Magnoliopsida</taxon>
        <taxon>Liliopsida</taxon>
        <taxon>Poales</taxon>
        <taxon>Cyperaceae</taxon>
        <taxon>Cyperoideae</taxon>
        <taxon>Rhynchosporeae</taxon>
        <taxon>Rhynchospora</taxon>
    </lineage>
</organism>
<feature type="compositionally biased region" description="Low complexity" evidence="1">
    <location>
        <begin position="1081"/>
        <end position="1090"/>
    </location>
</feature>
<reference evidence="3 4" key="1">
    <citation type="journal article" date="2022" name="Cell">
        <title>Repeat-based holocentromeres influence genome architecture and karyotype evolution.</title>
        <authorList>
            <person name="Hofstatter P.G."/>
            <person name="Thangavel G."/>
            <person name="Lux T."/>
            <person name="Neumann P."/>
            <person name="Vondrak T."/>
            <person name="Novak P."/>
            <person name="Zhang M."/>
            <person name="Costa L."/>
            <person name="Castellani M."/>
            <person name="Scott A."/>
            <person name="Toegelov H."/>
            <person name="Fuchs J."/>
            <person name="Mata-Sucre Y."/>
            <person name="Dias Y."/>
            <person name="Vanzela A.L.L."/>
            <person name="Huettel B."/>
            <person name="Almeida C.C.S."/>
            <person name="Simkova H."/>
            <person name="Souza G."/>
            <person name="Pedrosa-Harand A."/>
            <person name="Macas J."/>
            <person name="Mayer K.F.X."/>
            <person name="Houben A."/>
            <person name="Marques A."/>
        </authorList>
    </citation>
    <scope>NUCLEOTIDE SEQUENCE [LARGE SCALE GENOMIC DNA]</scope>
    <source>
        <strain evidence="3">RhyTen1mFocal</strain>
    </source>
</reference>
<accession>A0AAD5Z3J8</accession>
<dbReference type="Pfam" id="PF13020">
    <property type="entry name" value="NOV_C"/>
    <property type="match status" value="1"/>
</dbReference>
<evidence type="ECO:0000313" key="3">
    <source>
        <dbReference type="EMBL" id="KAJ3686106.1"/>
    </source>
</evidence>
<dbReference type="Proteomes" id="UP001210211">
    <property type="component" value="Unassembled WGS sequence"/>
</dbReference>